<dbReference type="InterPro" id="IPR052529">
    <property type="entry name" value="Bact_Transport_Assoc"/>
</dbReference>
<evidence type="ECO:0000259" key="2">
    <source>
        <dbReference type="Pfam" id="PF04235"/>
    </source>
</evidence>
<organism evidence="3 4">
    <name type="scientific">Arsenicibacter rosenii</name>
    <dbReference type="NCBI Taxonomy" id="1750698"/>
    <lineage>
        <taxon>Bacteria</taxon>
        <taxon>Pseudomonadati</taxon>
        <taxon>Bacteroidota</taxon>
        <taxon>Cytophagia</taxon>
        <taxon>Cytophagales</taxon>
        <taxon>Spirosomataceae</taxon>
        <taxon>Arsenicibacter</taxon>
    </lineage>
</organism>
<feature type="transmembrane region" description="Helical" evidence="1">
    <location>
        <begin position="269"/>
        <end position="288"/>
    </location>
</feature>
<evidence type="ECO:0000313" key="4">
    <source>
        <dbReference type="Proteomes" id="UP000181790"/>
    </source>
</evidence>
<keyword evidence="1" id="KW-0472">Membrane</keyword>
<sequence length="419" mass="47588">MAETLTSPSPVGSIPSLSIPKVRIETVDALRGFALFGILLVHAAEWFSAGPLPSFVFQTHSQGIANNIVQMIIGIFFSGKFYTFFSFLFGLSFALMLTRNVGSSRSFYLRFAWRLVILGVIGFLHHLQWRGDILSIYAMLGFFMLLFSQASQKVVLTVGLLLVLNTPIRLMNVYDFFRPQPAPAKTAQKATNQPDNEANTLYKELTEGSYWEVMQSNYRGFKTKMEFQFSSGRIYVTLGFFLLGLYAGRRRLFQQLPGELPYFRKLTRLTGFGVSGLTAVGILLMVLFGSVQQPPKWAELTFWFLMDTQSAALTVFYIAGLTLVFQRVWSQRMVTILASVGKMALTSYILQTVFGTLIFMGYGLGLLGEIDAWQAALLAFPIFILQILFSRWWLSRFRYGPFEWLWRSLTYGHAQPMIR</sequence>
<gene>
    <name evidence="3" type="ORF">BLX24_08675</name>
</gene>
<feature type="transmembrane region" description="Helical" evidence="1">
    <location>
        <begin position="300"/>
        <end position="325"/>
    </location>
</feature>
<name>A0A1S2VND1_9BACT</name>
<dbReference type="InterPro" id="IPR007349">
    <property type="entry name" value="DUF418"/>
</dbReference>
<keyword evidence="1" id="KW-1133">Transmembrane helix</keyword>
<feature type="transmembrane region" description="Helical" evidence="1">
    <location>
        <begin position="373"/>
        <end position="394"/>
    </location>
</feature>
<feature type="transmembrane region" description="Helical" evidence="1">
    <location>
        <begin position="345"/>
        <end position="367"/>
    </location>
</feature>
<dbReference type="EMBL" id="MORL01000003">
    <property type="protein sequence ID" value="OIN59910.1"/>
    <property type="molecule type" value="Genomic_DNA"/>
</dbReference>
<dbReference type="Proteomes" id="UP000181790">
    <property type="component" value="Unassembled WGS sequence"/>
</dbReference>
<accession>A0A1S2VND1</accession>
<evidence type="ECO:0000256" key="1">
    <source>
        <dbReference type="SAM" id="Phobius"/>
    </source>
</evidence>
<feature type="domain" description="DUF418" evidence="2">
    <location>
        <begin position="265"/>
        <end position="412"/>
    </location>
</feature>
<comment type="caution">
    <text evidence="3">The sequence shown here is derived from an EMBL/GenBank/DDBJ whole genome shotgun (WGS) entry which is preliminary data.</text>
</comment>
<protein>
    <recommendedName>
        <fullName evidence="2">DUF418 domain-containing protein</fullName>
    </recommendedName>
</protein>
<dbReference type="RefSeq" id="WP_071502710.1">
    <property type="nucleotide sequence ID" value="NZ_MORL01000003.1"/>
</dbReference>
<dbReference type="AlphaFoldDB" id="A0A1S2VND1"/>
<dbReference type="Pfam" id="PF04235">
    <property type="entry name" value="DUF418"/>
    <property type="match status" value="1"/>
</dbReference>
<dbReference type="OrthoDB" id="9807744at2"/>
<keyword evidence="4" id="KW-1185">Reference proteome</keyword>
<feature type="transmembrane region" description="Helical" evidence="1">
    <location>
        <begin position="131"/>
        <end position="147"/>
    </location>
</feature>
<feature type="transmembrane region" description="Helical" evidence="1">
    <location>
        <begin position="107"/>
        <end position="125"/>
    </location>
</feature>
<feature type="transmembrane region" description="Helical" evidence="1">
    <location>
        <begin position="68"/>
        <end position="95"/>
    </location>
</feature>
<proteinExistence type="predicted"/>
<keyword evidence="1" id="KW-0812">Transmembrane</keyword>
<evidence type="ECO:0000313" key="3">
    <source>
        <dbReference type="EMBL" id="OIN59910.1"/>
    </source>
</evidence>
<feature type="transmembrane region" description="Helical" evidence="1">
    <location>
        <begin position="154"/>
        <end position="171"/>
    </location>
</feature>
<reference evidence="3 4" key="1">
    <citation type="submission" date="2016-10" db="EMBL/GenBank/DDBJ databases">
        <title>Arsenicibacter rosenii gen. nov., sp. nov., an efficient arsenic-methylating bacterium isolated from an arsenic-contaminated paddy soil.</title>
        <authorList>
            <person name="Huang K."/>
        </authorList>
    </citation>
    <scope>NUCLEOTIDE SEQUENCE [LARGE SCALE GENOMIC DNA]</scope>
    <source>
        <strain evidence="3 4">SM-1</strain>
    </source>
</reference>
<dbReference type="PANTHER" id="PTHR30590:SF2">
    <property type="entry name" value="INNER MEMBRANE PROTEIN"/>
    <property type="match status" value="1"/>
</dbReference>
<feature type="transmembrane region" description="Helical" evidence="1">
    <location>
        <begin position="232"/>
        <end position="248"/>
    </location>
</feature>
<dbReference type="PANTHER" id="PTHR30590">
    <property type="entry name" value="INNER MEMBRANE PROTEIN"/>
    <property type="match status" value="1"/>
</dbReference>
<feature type="transmembrane region" description="Helical" evidence="1">
    <location>
        <begin position="29"/>
        <end position="48"/>
    </location>
</feature>